<keyword evidence="5" id="KW-1185">Reference proteome</keyword>
<name>A0A7J9ACA2_9ROSI</name>
<dbReference type="GO" id="GO:0031267">
    <property type="term" value="F:small GTPase binding"/>
    <property type="evidence" value="ECO:0007669"/>
    <property type="project" value="TreeGrafter"/>
</dbReference>
<gene>
    <name evidence="4" type="ORF">Golax_009142</name>
</gene>
<keyword evidence="3" id="KW-0677">Repeat</keyword>
<reference evidence="4 5" key="1">
    <citation type="journal article" date="2019" name="Genome Biol. Evol.">
        <title>Insights into the evolution of the New World diploid cottons (Gossypium, subgenus Houzingenia) based on genome sequencing.</title>
        <authorList>
            <person name="Grover C.E."/>
            <person name="Arick M.A. 2nd"/>
            <person name="Thrash A."/>
            <person name="Conover J.L."/>
            <person name="Sanders W.S."/>
            <person name="Peterson D.G."/>
            <person name="Frelichowski J.E."/>
            <person name="Scheffler J.A."/>
            <person name="Scheffler B.E."/>
            <person name="Wendel J.F."/>
        </authorList>
    </citation>
    <scope>NUCLEOTIDE SEQUENCE [LARGE SCALE GENOMIC DNA]</scope>
    <source>
        <strain evidence="4">4</strain>
        <tissue evidence="4">Leaf</tissue>
    </source>
</reference>
<accession>A0A7J9ACA2</accession>
<evidence type="ECO:0008006" key="6">
    <source>
        <dbReference type="Google" id="ProtNLM"/>
    </source>
</evidence>
<dbReference type="EMBL" id="JABEZV010000009">
    <property type="protein sequence ID" value="MBA0721620.1"/>
    <property type="molecule type" value="Genomic_DNA"/>
</dbReference>
<proteinExistence type="predicted"/>
<dbReference type="PANTHER" id="PTHR24113:SF12">
    <property type="entry name" value="RAN GTPASE-ACTIVATING PROTEIN 1"/>
    <property type="match status" value="1"/>
</dbReference>
<evidence type="ECO:0000313" key="4">
    <source>
        <dbReference type="EMBL" id="MBA0721620.1"/>
    </source>
</evidence>
<dbReference type="Gene3D" id="3.80.10.10">
    <property type="entry name" value="Ribonuclease Inhibitor"/>
    <property type="match status" value="4"/>
</dbReference>
<dbReference type="PANTHER" id="PTHR24113">
    <property type="entry name" value="RAN GTPASE-ACTIVATING PROTEIN 1"/>
    <property type="match status" value="1"/>
</dbReference>
<dbReference type="FunFam" id="3.80.10.10:FF:001374">
    <property type="entry name" value="RNI-like superfamily protein"/>
    <property type="match status" value="1"/>
</dbReference>
<comment type="caution">
    <text evidence="4">The sequence shown here is derived from an EMBL/GenBank/DDBJ whole genome shotgun (WGS) entry which is preliminary data.</text>
</comment>
<dbReference type="Pfam" id="PF13516">
    <property type="entry name" value="LRR_6"/>
    <property type="match status" value="10"/>
</dbReference>
<dbReference type="GO" id="GO:0048471">
    <property type="term" value="C:perinuclear region of cytoplasm"/>
    <property type="evidence" value="ECO:0007669"/>
    <property type="project" value="TreeGrafter"/>
</dbReference>
<organism evidence="4 5">
    <name type="scientific">Gossypium laxum</name>
    <dbReference type="NCBI Taxonomy" id="34288"/>
    <lineage>
        <taxon>Eukaryota</taxon>
        <taxon>Viridiplantae</taxon>
        <taxon>Streptophyta</taxon>
        <taxon>Embryophyta</taxon>
        <taxon>Tracheophyta</taxon>
        <taxon>Spermatophyta</taxon>
        <taxon>Magnoliopsida</taxon>
        <taxon>eudicotyledons</taxon>
        <taxon>Gunneridae</taxon>
        <taxon>Pentapetalae</taxon>
        <taxon>rosids</taxon>
        <taxon>malvids</taxon>
        <taxon>Malvales</taxon>
        <taxon>Malvaceae</taxon>
        <taxon>Malvoideae</taxon>
        <taxon>Gossypium</taxon>
    </lineage>
</organism>
<feature type="non-terminal residue" evidence="4">
    <location>
        <position position="651"/>
    </location>
</feature>
<dbReference type="SMART" id="SM00368">
    <property type="entry name" value="LRR_RI"/>
    <property type="match status" value="12"/>
</dbReference>
<dbReference type="InterPro" id="IPR027038">
    <property type="entry name" value="RanGap"/>
</dbReference>
<dbReference type="GO" id="GO:0005096">
    <property type="term" value="F:GTPase activator activity"/>
    <property type="evidence" value="ECO:0007669"/>
    <property type="project" value="UniProtKB-KW"/>
</dbReference>
<keyword evidence="2" id="KW-0433">Leucine-rich repeat</keyword>
<evidence type="ECO:0000256" key="1">
    <source>
        <dbReference type="ARBA" id="ARBA00022468"/>
    </source>
</evidence>
<evidence type="ECO:0000256" key="2">
    <source>
        <dbReference type="ARBA" id="ARBA00022614"/>
    </source>
</evidence>
<dbReference type="GO" id="GO:0006913">
    <property type="term" value="P:nucleocytoplasmic transport"/>
    <property type="evidence" value="ECO:0007669"/>
    <property type="project" value="TreeGrafter"/>
</dbReference>
<dbReference type="GO" id="GO:0005829">
    <property type="term" value="C:cytosol"/>
    <property type="evidence" value="ECO:0007669"/>
    <property type="project" value="TreeGrafter"/>
</dbReference>
<dbReference type="AlphaFoldDB" id="A0A7J9ACA2"/>
<protein>
    <recommendedName>
        <fullName evidence="6">Protein NLRC3</fullName>
    </recommendedName>
</protein>
<dbReference type="InterPro" id="IPR032675">
    <property type="entry name" value="LRR_dom_sf"/>
</dbReference>
<dbReference type="GO" id="GO:0005634">
    <property type="term" value="C:nucleus"/>
    <property type="evidence" value="ECO:0007669"/>
    <property type="project" value="TreeGrafter"/>
</dbReference>
<dbReference type="Proteomes" id="UP000593574">
    <property type="component" value="Unassembled WGS sequence"/>
</dbReference>
<sequence length="651" mass="71187">TTFWRYCRSVRRSYPFYFFFSVNCEVQPVKLTLFVYMLRYSLVLPMKQRPGLQALASDHGRCLGHDSAWFITRRRYSRSKRLVVAAAYGAEGGARRRVYRQSQAKQPLSSAPVKQIATFVAPAGVFIAATFGMDFRFSSSLVDVLWKLVEKLLMPKPSRSSSVENKSPSQGVKWSFAPGTNLLSGVTAKIDRQSKLTLNEFAKELRAFSSVDMSGRNFGDEGLFFLAESLGYNQIVEEVSFAANGITARGMEAFDGVLEANMVLKTLDLSGNPIGDEGIKCLCDILVNNTGIQKLQLNSVDLGDEGAKAIAELLKKNSTLRALELNNNMIDYSGFTSLAGALLENKTIRNFHLNGNYGGALGANALAKGLEGNKSLRELHLHGNSIGDEGIRSLISSLSSHKAVHLTNMFFLGKITLLDFGNNSITAKGAFHVAEYIKRSKNLLWVNLYMNDIGDEGAEKIADALKENQTVTTIDLGGNNIRGKGVGAIAEALKDNTVITNLELGYNPIGADGAKALSEVLKFHGNVKTLKLGWCQIGPKGAEFVADMLRYNNTISILDLRANGLRDEGAACLARSLKVVNETLTSLDLGFNEIRDDGAFAIAQALKANEDVTVTSLNLASNFLTKFGQSALTDARDHVYEMSEREVNIFF</sequence>
<dbReference type="SUPFAM" id="SSF52047">
    <property type="entry name" value="RNI-like"/>
    <property type="match status" value="2"/>
</dbReference>
<evidence type="ECO:0000313" key="5">
    <source>
        <dbReference type="Proteomes" id="UP000593574"/>
    </source>
</evidence>
<dbReference type="InterPro" id="IPR001611">
    <property type="entry name" value="Leu-rich_rpt"/>
</dbReference>
<evidence type="ECO:0000256" key="3">
    <source>
        <dbReference type="ARBA" id="ARBA00022737"/>
    </source>
</evidence>
<keyword evidence="1" id="KW-0343">GTPase activation</keyword>